<evidence type="ECO:0000259" key="16">
    <source>
        <dbReference type="Pfam" id="PF00905"/>
    </source>
</evidence>
<dbReference type="InterPro" id="IPR001460">
    <property type="entry name" value="PCN-bd_Tpept"/>
</dbReference>
<dbReference type="GO" id="GO:0006508">
    <property type="term" value="P:proteolysis"/>
    <property type="evidence" value="ECO:0007669"/>
    <property type="project" value="UniProtKB-KW"/>
</dbReference>
<reference evidence="18 19" key="1">
    <citation type="submission" date="2020-08" db="EMBL/GenBank/DDBJ databases">
        <title>Sequencing the genomes of 1000 actinobacteria strains.</title>
        <authorList>
            <person name="Klenk H.-P."/>
        </authorList>
    </citation>
    <scope>NUCLEOTIDE SEQUENCE [LARGE SCALE GENOMIC DNA]</scope>
    <source>
        <strain evidence="18 19">DSM 41654</strain>
    </source>
</reference>
<dbReference type="Gene3D" id="3.40.710.10">
    <property type="entry name" value="DD-peptidase/beta-lactamase superfamily"/>
    <property type="match status" value="1"/>
</dbReference>
<dbReference type="GO" id="GO:0071555">
    <property type="term" value="P:cell wall organization"/>
    <property type="evidence" value="ECO:0007669"/>
    <property type="project" value="UniProtKB-KW"/>
</dbReference>
<dbReference type="GO" id="GO:0008360">
    <property type="term" value="P:regulation of cell shape"/>
    <property type="evidence" value="ECO:0007669"/>
    <property type="project" value="UniProtKB-KW"/>
</dbReference>
<feature type="compositionally biased region" description="Gly residues" evidence="14">
    <location>
        <begin position="933"/>
        <end position="942"/>
    </location>
</feature>
<comment type="catalytic activity">
    <reaction evidence="12">
        <text>Preferential cleavage: (Ac)2-L-Lys-D-Ala-|-D-Ala. Also transpeptidation of peptidyl-alanyl moieties that are N-acyl substituents of D-alanine.</text>
        <dbReference type="EC" id="3.4.16.4"/>
    </reaction>
</comment>
<evidence type="ECO:0000256" key="14">
    <source>
        <dbReference type="SAM" id="MobiDB-lite"/>
    </source>
</evidence>
<evidence type="ECO:0000256" key="1">
    <source>
        <dbReference type="ARBA" id="ARBA00007090"/>
    </source>
</evidence>
<dbReference type="Proteomes" id="UP000540506">
    <property type="component" value="Unassembled WGS sequence"/>
</dbReference>
<dbReference type="SUPFAM" id="SSF56601">
    <property type="entry name" value="beta-lactamase/transpeptidase-like"/>
    <property type="match status" value="1"/>
</dbReference>
<feature type="domain" description="Penicillin-binding protein transpeptidase" evidence="16">
    <location>
        <begin position="473"/>
        <end position="735"/>
    </location>
</feature>
<feature type="transmembrane region" description="Helical" evidence="15">
    <location>
        <begin position="134"/>
        <end position="156"/>
    </location>
</feature>
<evidence type="ECO:0000256" key="7">
    <source>
        <dbReference type="ARBA" id="ARBA00022801"/>
    </source>
</evidence>
<protein>
    <submittedName>
        <fullName evidence="18">Membrane peptidoglycan carboxypeptidase</fullName>
    </submittedName>
</protein>
<evidence type="ECO:0000256" key="2">
    <source>
        <dbReference type="ARBA" id="ARBA00007739"/>
    </source>
</evidence>
<evidence type="ECO:0000256" key="12">
    <source>
        <dbReference type="ARBA" id="ARBA00034000"/>
    </source>
</evidence>
<dbReference type="AlphaFoldDB" id="A0A7W7R312"/>
<keyword evidence="6" id="KW-0808">Transferase</keyword>
<evidence type="ECO:0000256" key="11">
    <source>
        <dbReference type="ARBA" id="ARBA00023316"/>
    </source>
</evidence>
<evidence type="ECO:0000313" key="18">
    <source>
        <dbReference type="EMBL" id="MBB4924482.1"/>
    </source>
</evidence>
<dbReference type="SUPFAM" id="SSF53955">
    <property type="entry name" value="Lysozyme-like"/>
    <property type="match status" value="1"/>
</dbReference>
<evidence type="ECO:0000256" key="8">
    <source>
        <dbReference type="ARBA" id="ARBA00022960"/>
    </source>
</evidence>
<dbReference type="PANTHER" id="PTHR32282:SF34">
    <property type="entry name" value="PENICILLIN-BINDING PROTEIN 1A"/>
    <property type="match status" value="1"/>
</dbReference>
<evidence type="ECO:0000256" key="15">
    <source>
        <dbReference type="SAM" id="Phobius"/>
    </source>
</evidence>
<feature type="compositionally biased region" description="Low complexity" evidence="14">
    <location>
        <begin position="798"/>
        <end position="832"/>
    </location>
</feature>
<keyword evidence="15" id="KW-0812">Transmembrane</keyword>
<feature type="region of interest" description="Disordered" evidence="14">
    <location>
        <begin position="791"/>
        <end position="963"/>
    </location>
</feature>
<comment type="similarity">
    <text evidence="2">In the N-terminal section; belongs to the glycosyltransferase 51 family.</text>
</comment>
<dbReference type="GO" id="GO:0008955">
    <property type="term" value="F:peptidoglycan glycosyltransferase activity"/>
    <property type="evidence" value="ECO:0007669"/>
    <property type="project" value="UniProtKB-EC"/>
</dbReference>
<organism evidence="18 19">
    <name type="scientific">Kitasatospora kifunensis</name>
    <name type="common">Streptomyces kifunensis</name>
    <dbReference type="NCBI Taxonomy" id="58351"/>
    <lineage>
        <taxon>Bacteria</taxon>
        <taxon>Bacillati</taxon>
        <taxon>Actinomycetota</taxon>
        <taxon>Actinomycetes</taxon>
        <taxon>Kitasatosporales</taxon>
        <taxon>Streptomycetaceae</taxon>
        <taxon>Kitasatospora</taxon>
    </lineage>
</organism>
<dbReference type="InterPro" id="IPR023346">
    <property type="entry name" value="Lysozyme-like_dom_sf"/>
</dbReference>
<dbReference type="RefSeq" id="WP_281404023.1">
    <property type="nucleotide sequence ID" value="NZ_JACHJV010000001.1"/>
</dbReference>
<keyword evidence="3 18" id="KW-0121">Carboxypeptidase</keyword>
<sequence>MSEHRRRSPHSGGDDQPPGGPNGQRPYAYGSAPEGAPSYDTPGRPTAARAAGQRGPRGPQASRETAQQPRMTRAEMRKASQKRGGRNGADGPGGGGGGRDGRGAGAKPPGKKRFIDYPRWGKSGVRRWLPSWKLLLSLFLIFFGGGVAAVGTAYAMTTVPDPKSMVNNQPNVYYWADGSEMTSTGSLTHQIVPIGDINKSAQDAVIAAENESFRTDPGIDPKGIARAVYNMASGQATQGGSTITQQYVKNAYLNQSQTLSRKLKEFFITLKINQKMSKDDILDGYLNTSWFGRQSYGIQAAAHNYYNVDAKDLNVCQSAMLAGLLKGAGLYDPSLSAANHANMFGAPGSPPGSGRWGYVLSRMVVTKAITQDQMNQCEKAGLPEPVKPQTATNMTGQIGYIVATVNKYLAQKDPTITEAALGKGGYKIYTTLQKDKVDELSAAVAQMQQQNLDPVKHPTTDTNVQVGAASVVPGDGALVALYGGPGQDKGQYSNNADTVGVPVGSTFKPYVLATAMQVGLQTQTGPDGKPLRINEDSRYNADDLSTIRKPDGSLVTNPDGSVFKQKNDENGPQGYVTLRDAMINSFNVPYVQLGMDVGGPNVAKLATQMGLSPSSMPVQNQSTAAFAIGTSTPSAIQMASGYSVFAARGQQTDMYPVTKVELDDKALSGFTKPTPKPVLDQAVADNITSVLQDVVQQGTGKKALAVGRPVAGKTGTTDKGTSAWFDGYTPQLATAITMFREDPNHPGLQSLVGTGGRTEFAGGDLPTEVFANYMKAALANTPVADFPAPEQVNQEVDASGAPSTASPSPSTSPSTSPSSTPSSTPSAPASSQAPPPAAPSTQAPPQPPTGGGPETCLPGVDCGGQPTTSKAPPGGGNGGGNGGGAGGAAGGGNGGGAGGGTGGGGSTCIPIPGFNDCGASTPPSPSTKPPHSPGGGAGGATGGSSAPPSGNTPGAGGQGQPAN</sequence>
<evidence type="ECO:0000256" key="3">
    <source>
        <dbReference type="ARBA" id="ARBA00022645"/>
    </source>
</evidence>
<keyword evidence="11" id="KW-0961">Cell wall biogenesis/degradation</keyword>
<dbReference type="InterPro" id="IPR050396">
    <property type="entry name" value="Glycosyltr_51/Transpeptidase"/>
</dbReference>
<evidence type="ECO:0000256" key="9">
    <source>
        <dbReference type="ARBA" id="ARBA00022984"/>
    </source>
</evidence>
<gene>
    <name evidence="18" type="ORF">FHR34_003475</name>
</gene>
<dbReference type="Pfam" id="PF00912">
    <property type="entry name" value="Transgly"/>
    <property type="match status" value="1"/>
</dbReference>
<keyword evidence="4" id="KW-0645">Protease</keyword>
<feature type="compositionally biased region" description="Gly residues" evidence="14">
    <location>
        <begin position="953"/>
        <end position="963"/>
    </location>
</feature>
<feature type="compositionally biased region" description="Pro residues" evidence="14">
    <location>
        <begin position="922"/>
        <end position="932"/>
    </location>
</feature>
<evidence type="ECO:0000313" key="19">
    <source>
        <dbReference type="Proteomes" id="UP000540506"/>
    </source>
</evidence>
<dbReference type="Pfam" id="PF00905">
    <property type="entry name" value="Transpeptidase"/>
    <property type="match status" value="1"/>
</dbReference>
<evidence type="ECO:0000256" key="13">
    <source>
        <dbReference type="ARBA" id="ARBA00049902"/>
    </source>
</evidence>
<feature type="domain" description="Glycosyl transferase family 51" evidence="17">
    <location>
        <begin position="181"/>
        <end position="342"/>
    </location>
</feature>
<feature type="compositionally biased region" description="Gly residues" evidence="14">
    <location>
        <begin position="86"/>
        <end position="98"/>
    </location>
</feature>
<feature type="compositionally biased region" description="Gly residues" evidence="14">
    <location>
        <begin position="873"/>
        <end position="906"/>
    </location>
</feature>
<dbReference type="InterPro" id="IPR036950">
    <property type="entry name" value="PBP_transglycosylase"/>
</dbReference>
<comment type="catalytic activity">
    <reaction evidence="13">
        <text>[GlcNAc-(1-&gt;4)-Mur2Ac(oyl-L-Ala-gamma-D-Glu-L-Lys-D-Ala-D-Ala)](n)-di-trans,octa-cis-undecaprenyl diphosphate + beta-D-GlcNAc-(1-&gt;4)-Mur2Ac(oyl-L-Ala-gamma-D-Glu-L-Lys-D-Ala-D-Ala)-di-trans,octa-cis-undecaprenyl diphosphate = [GlcNAc-(1-&gt;4)-Mur2Ac(oyl-L-Ala-gamma-D-Glu-L-Lys-D-Ala-D-Ala)](n+1)-di-trans,octa-cis-undecaprenyl diphosphate + di-trans,octa-cis-undecaprenyl diphosphate + H(+)</text>
        <dbReference type="Rhea" id="RHEA:23708"/>
        <dbReference type="Rhea" id="RHEA-COMP:9602"/>
        <dbReference type="Rhea" id="RHEA-COMP:9603"/>
        <dbReference type="ChEBI" id="CHEBI:15378"/>
        <dbReference type="ChEBI" id="CHEBI:58405"/>
        <dbReference type="ChEBI" id="CHEBI:60033"/>
        <dbReference type="ChEBI" id="CHEBI:78435"/>
        <dbReference type="EC" id="2.4.99.28"/>
    </reaction>
</comment>
<dbReference type="InterPro" id="IPR012338">
    <property type="entry name" value="Beta-lactam/transpept-like"/>
</dbReference>
<evidence type="ECO:0000256" key="4">
    <source>
        <dbReference type="ARBA" id="ARBA00022670"/>
    </source>
</evidence>
<keyword evidence="15" id="KW-1133">Transmembrane helix</keyword>
<keyword evidence="9" id="KW-0573">Peptidoglycan synthesis</keyword>
<evidence type="ECO:0000256" key="10">
    <source>
        <dbReference type="ARBA" id="ARBA00023268"/>
    </source>
</evidence>
<keyword evidence="10" id="KW-0511">Multifunctional enzyme</keyword>
<dbReference type="GO" id="GO:0030288">
    <property type="term" value="C:outer membrane-bounded periplasmic space"/>
    <property type="evidence" value="ECO:0007669"/>
    <property type="project" value="TreeGrafter"/>
</dbReference>
<feature type="compositionally biased region" description="Low complexity" evidence="14">
    <location>
        <begin position="943"/>
        <end position="952"/>
    </location>
</feature>
<keyword evidence="5" id="KW-0328">Glycosyltransferase</keyword>
<evidence type="ECO:0000256" key="6">
    <source>
        <dbReference type="ARBA" id="ARBA00022679"/>
    </source>
</evidence>
<evidence type="ECO:0000256" key="5">
    <source>
        <dbReference type="ARBA" id="ARBA00022676"/>
    </source>
</evidence>
<keyword evidence="7" id="KW-0378">Hydrolase</keyword>
<feature type="compositionally biased region" description="Low complexity" evidence="14">
    <location>
        <begin position="41"/>
        <end position="61"/>
    </location>
</feature>
<keyword evidence="19" id="KW-1185">Reference proteome</keyword>
<dbReference type="GO" id="GO:0008658">
    <property type="term" value="F:penicillin binding"/>
    <property type="evidence" value="ECO:0007669"/>
    <property type="project" value="InterPro"/>
</dbReference>
<dbReference type="InterPro" id="IPR001264">
    <property type="entry name" value="Glyco_trans_51"/>
</dbReference>
<dbReference type="FunFam" id="1.10.3810.10:FF:000001">
    <property type="entry name" value="Penicillin-binding protein 1A"/>
    <property type="match status" value="1"/>
</dbReference>
<dbReference type="GO" id="GO:0009252">
    <property type="term" value="P:peptidoglycan biosynthetic process"/>
    <property type="evidence" value="ECO:0007669"/>
    <property type="project" value="UniProtKB-KW"/>
</dbReference>
<dbReference type="GO" id="GO:0009002">
    <property type="term" value="F:serine-type D-Ala-D-Ala carboxypeptidase activity"/>
    <property type="evidence" value="ECO:0007669"/>
    <property type="project" value="UniProtKB-EC"/>
</dbReference>
<feature type="compositionally biased region" description="Pro residues" evidence="14">
    <location>
        <begin position="833"/>
        <end position="850"/>
    </location>
</feature>
<comment type="caution">
    <text evidence="18">The sequence shown here is derived from an EMBL/GenBank/DDBJ whole genome shotgun (WGS) entry which is preliminary data.</text>
</comment>
<proteinExistence type="inferred from homology"/>
<feature type="region of interest" description="Disordered" evidence="14">
    <location>
        <begin position="543"/>
        <end position="570"/>
    </location>
</feature>
<evidence type="ECO:0000259" key="17">
    <source>
        <dbReference type="Pfam" id="PF00912"/>
    </source>
</evidence>
<accession>A0A7W7R312</accession>
<name>A0A7W7R312_KITKI</name>
<feature type="region of interest" description="Disordered" evidence="14">
    <location>
        <begin position="1"/>
        <end position="114"/>
    </location>
</feature>
<dbReference type="EMBL" id="JACHJV010000001">
    <property type="protein sequence ID" value="MBB4924482.1"/>
    <property type="molecule type" value="Genomic_DNA"/>
</dbReference>
<comment type="similarity">
    <text evidence="1">In the C-terminal section; belongs to the transpeptidase family.</text>
</comment>
<keyword evidence="15" id="KW-0472">Membrane</keyword>
<dbReference type="PANTHER" id="PTHR32282">
    <property type="entry name" value="BINDING PROTEIN TRANSPEPTIDASE, PUTATIVE-RELATED"/>
    <property type="match status" value="1"/>
</dbReference>
<dbReference type="Gene3D" id="1.10.3810.10">
    <property type="entry name" value="Biosynthetic peptidoglycan transglycosylase-like"/>
    <property type="match status" value="1"/>
</dbReference>
<keyword evidence="8" id="KW-0133">Cell shape</keyword>